<dbReference type="PANTHER" id="PTHR31190:SF494">
    <property type="entry name" value="OS09G0434500 PROTEIN"/>
    <property type="match status" value="1"/>
</dbReference>
<keyword evidence="5" id="KW-0539">Nucleus</keyword>
<feature type="compositionally biased region" description="Basic and acidic residues" evidence="6">
    <location>
        <begin position="87"/>
        <end position="98"/>
    </location>
</feature>
<feature type="region of interest" description="Disordered" evidence="6">
    <location>
        <begin position="285"/>
        <end position="314"/>
    </location>
</feature>
<dbReference type="GO" id="GO:0009873">
    <property type="term" value="P:ethylene-activated signaling pathway"/>
    <property type="evidence" value="ECO:0007669"/>
    <property type="project" value="InterPro"/>
</dbReference>
<dbReference type="Proteomes" id="UP000729402">
    <property type="component" value="Unassembled WGS sequence"/>
</dbReference>
<evidence type="ECO:0000256" key="4">
    <source>
        <dbReference type="ARBA" id="ARBA00023163"/>
    </source>
</evidence>
<evidence type="ECO:0000313" key="8">
    <source>
        <dbReference type="EMBL" id="KAG8056855.1"/>
    </source>
</evidence>
<comment type="caution">
    <text evidence="8">The sequence shown here is derived from an EMBL/GenBank/DDBJ whole genome shotgun (WGS) entry which is preliminary data.</text>
</comment>
<dbReference type="CDD" id="cd00018">
    <property type="entry name" value="AP2"/>
    <property type="match status" value="1"/>
</dbReference>
<dbReference type="FunFam" id="3.30.730.10:FF:000001">
    <property type="entry name" value="Ethylene-responsive transcription factor 2"/>
    <property type="match status" value="1"/>
</dbReference>
<evidence type="ECO:0000256" key="6">
    <source>
        <dbReference type="SAM" id="MobiDB-lite"/>
    </source>
</evidence>
<feature type="region of interest" description="Disordered" evidence="6">
    <location>
        <begin position="148"/>
        <end position="174"/>
    </location>
</feature>
<dbReference type="GO" id="GO:0005634">
    <property type="term" value="C:nucleus"/>
    <property type="evidence" value="ECO:0007669"/>
    <property type="project" value="UniProtKB-SubCell"/>
</dbReference>
<keyword evidence="4" id="KW-0804">Transcription</keyword>
<feature type="region of interest" description="Disordered" evidence="6">
    <location>
        <begin position="86"/>
        <end position="108"/>
    </location>
</feature>
<dbReference type="Pfam" id="PF00847">
    <property type="entry name" value="AP2"/>
    <property type="match status" value="1"/>
</dbReference>
<dbReference type="PROSITE" id="PS51032">
    <property type="entry name" value="AP2_ERF"/>
    <property type="match status" value="1"/>
</dbReference>
<sequence>MQSSLAGMPHTCTPRPTIVCSSHDRSVRSKSRQGDHPFIRIISSPVADAGRLLLYLSRNQSITVSACSWNLLVLPRNRSIITRVKKDRSEANRVESTQRESSPPPLFPSTHLLMSLSSRASASCAVISRAPSYHLRLSSLLSTRSSLSERRKAAKSSQHHTDPSNHRPTTARSSSAMCGGAIISGFIPPSAAAAAAAAAAAKKQGRRVTADVLWPGARGKAAGRALGAEEEDFEADFREFEQGLSEDEAYGGEDDDVVEEVPPAAKLVFGAAAKAAAGVAPPSADGVAIPKPVQHDGPTARSSKRKRKNQYRGIRQRPWGKWAAEIRDPSKGVRVWLGTYNTPEEAARAYDAEARKIRGEKAKVNFPDELSVAQKSSAAKQAKLAPPLKTLGDDAFGHLNSTDNDLFAMFAFNDKKIPAKPAEAVGFMPPVEPLVSTESFGMNVLSDQSSNSFGSSDFGWEDDAMTPDYTSVFVPNAPVPAYGEPAYLPGAAPKRMRNNFGVAVPQGNGMPTFGPDMKYLPLPYVESSSDESMDSLLQNDSTQDGASNVSLWSLDELLMAAGAY</sequence>
<evidence type="ECO:0000256" key="2">
    <source>
        <dbReference type="ARBA" id="ARBA00023015"/>
    </source>
</evidence>
<dbReference type="GO" id="GO:0003700">
    <property type="term" value="F:DNA-binding transcription factor activity"/>
    <property type="evidence" value="ECO:0007669"/>
    <property type="project" value="InterPro"/>
</dbReference>
<keyword evidence="9" id="KW-1185">Reference proteome</keyword>
<keyword evidence="2" id="KW-0805">Transcription regulation</keyword>
<dbReference type="OrthoDB" id="668733at2759"/>
<dbReference type="InterPro" id="IPR044808">
    <property type="entry name" value="ERF_plant"/>
</dbReference>
<dbReference type="PANTHER" id="PTHR31190">
    <property type="entry name" value="DNA-BINDING DOMAIN"/>
    <property type="match status" value="1"/>
</dbReference>
<protein>
    <recommendedName>
        <fullName evidence="7">AP2/ERF domain-containing protein</fullName>
    </recommendedName>
</protein>
<proteinExistence type="predicted"/>
<evidence type="ECO:0000259" key="7">
    <source>
        <dbReference type="PROSITE" id="PS51032"/>
    </source>
</evidence>
<comment type="subcellular location">
    <subcellularLocation>
        <location evidence="1">Nucleus</location>
    </subcellularLocation>
</comment>
<organism evidence="8 9">
    <name type="scientific">Zizania palustris</name>
    <name type="common">Northern wild rice</name>
    <dbReference type="NCBI Taxonomy" id="103762"/>
    <lineage>
        <taxon>Eukaryota</taxon>
        <taxon>Viridiplantae</taxon>
        <taxon>Streptophyta</taxon>
        <taxon>Embryophyta</taxon>
        <taxon>Tracheophyta</taxon>
        <taxon>Spermatophyta</taxon>
        <taxon>Magnoliopsida</taxon>
        <taxon>Liliopsida</taxon>
        <taxon>Poales</taxon>
        <taxon>Poaceae</taxon>
        <taxon>BOP clade</taxon>
        <taxon>Oryzoideae</taxon>
        <taxon>Oryzeae</taxon>
        <taxon>Zizaniinae</taxon>
        <taxon>Zizania</taxon>
    </lineage>
</organism>
<keyword evidence="3" id="KW-0238">DNA-binding</keyword>
<dbReference type="EMBL" id="JAAALK010000287">
    <property type="protein sequence ID" value="KAG8056854.1"/>
    <property type="molecule type" value="Genomic_DNA"/>
</dbReference>
<reference evidence="8" key="2">
    <citation type="submission" date="2021-02" db="EMBL/GenBank/DDBJ databases">
        <authorList>
            <person name="Kimball J.A."/>
            <person name="Haas M.W."/>
            <person name="Macchietto M."/>
            <person name="Kono T."/>
            <person name="Duquette J."/>
            <person name="Shao M."/>
        </authorList>
    </citation>
    <scope>NUCLEOTIDE SEQUENCE</scope>
    <source>
        <tissue evidence="8">Fresh leaf tissue</tissue>
    </source>
</reference>
<dbReference type="EMBL" id="JAAALK010000287">
    <property type="protein sequence ID" value="KAG8056855.1"/>
    <property type="molecule type" value="Genomic_DNA"/>
</dbReference>
<dbReference type="GO" id="GO:0003677">
    <property type="term" value="F:DNA binding"/>
    <property type="evidence" value="ECO:0007669"/>
    <property type="project" value="UniProtKB-KW"/>
</dbReference>
<evidence type="ECO:0000256" key="3">
    <source>
        <dbReference type="ARBA" id="ARBA00023125"/>
    </source>
</evidence>
<dbReference type="AlphaFoldDB" id="A0A8J5RD14"/>
<dbReference type="SMART" id="SM00380">
    <property type="entry name" value="AP2"/>
    <property type="match status" value="1"/>
</dbReference>
<dbReference type="InterPro" id="IPR001471">
    <property type="entry name" value="AP2/ERF_dom"/>
</dbReference>
<evidence type="ECO:0000313" key="9">
    <source>
        <dbReference type="Proteomes" id="UP000729402"/>
    </source>
</evidence>
<feature type="domain" description="AP2/ERF" evidence="7">
    <location>
        <begin position="310"/>
        <end position="367"/>
    </location>
</feature>
<gene>
    <name evidence="8" type="ORF">GUJ93_ZPchr0002g26380</name>
</gene>
<evidence type="ECO:0000256" key="5">
    <source>
        <dbReference type="ARBA" id="ARBA00023242"/>
    </source>
</evidence>
<name>A0A8J5RD14_ZIZPA</name>
<accession>A0A8J5RD14</accession>
<evidence type="ECO:0000256" key="1">
    <source>
        <dbReference type="ARBA" id="ARBA00004123"/>
    </source>
</evidence>
<reference evidence="8" key="1">
    <citation type="journal article" date="2021" name="bioRxiv">
        <title>Whole Genome Assembly and Annotation of Northern Wild Rice, Zizania palustris L., Supports a Whole Genome Duplication in the Zizania Genus.</title>
        <authorList>
            <person name="Haas M."/>
            <person name="Kono T."/>
            <person name="Macchietto M."/>
            <person name="Millas R."/>
            <person name="McGilp L."/>
            <person name="Shao M."/>
            <person name="Duquette J."/>
            <person name="Hirsch C.N."/>
            <person name="Kimball J."/>
        </authorList>
    </citation>
    <scope>NUCLEOTIDE SEQUENCE</scope>
    <source>
        <tissue evidence="8">Fresh leaf tissue</tissue>
    </source>
</reference>